<accession>A0ABN6N107</accession>
<evidence type="ECO:0000259" key="1">
    <source>
        <dbReference type="Pfam" id="PF13466"/>
    </source>
</evidence>
<protein>
    <recommendedName>
        <fullName evidence="1">MlaB-like STAS domain-containing protein</fullName>
    </recommendedName>
</protein>
<gene>
    <name evidence="2" type="ORF">AMOR_52460</name>
</gene>
<keyword evidence="3" id="KW-1185">Reference proteome</keyword>
<dbReference type="Pfam" id="PF13466">
    <property type="entry name" value="STAS_2"/>
    <property type="match status" value="1"/>
</dbReference>
<organism evidence="2 3">
    <name type="scientific">Anaeromyxobacter oryzae</name>
    <dbReference type="NCBI Taxonomy" id="2918170"/>
    <lineage>
        <taxon>Bacteria</taxon>
        <taxon>Pseudomonadati</taxon>
        <taxon>Myxococcota</taxon>
        <taxon>Myxococcia</taxon>
        <taxon>Myxococcales</taxon>
        <taxon>Cystobacterineae</taxon>
        <taxon>Anaeromyxobacteraceae</taxon>
        <taxon>Anaeromyxobacter</taxon>
    </lineage>
</organism>
<evidence type="ECO:0000313" key="2">
    <source>
        <dbReference type="EMBL" id="BDG06250.1"/>
    </source>
</evidence>
<dbReference type="Proteomes" id="UP001162891">
    <property type="component" value="Chromosome"/>
</dbReference>
<reference evidence="3" key="1">
    <citation type="journal article" date="2022" name="Int. J. Syst. Evol. Microbiol.">
        <title>Anaeromyxobacter oryzae sp. nov., Anaeromyxobacter diazotrophicus sp. nov. and Anaeromyxobacter paludicola sp. nov., isolated from paddy soils.</title>
        <authorList>
            <person name="Itoh H."/>
            <person name="Xu Z."/>
            <person name="Mise K."/>
            <person name="Masuda Y."/>
            <person name="Ushijima N."/>
            <person name="Hayakawa C."/>
            <person name="Shiratori Y."/>
            <person name="Senoo K."/>
        </authorList>
    </citation>
    <scope>NUCLEOTIDE SEQUENCE [LARGE SCALE GENOMIC DNA]</scope>
    <source>
        <strain evidence="3">Red232</strain>
    </source>
</reference>
<dbReference type="RefSeq" id="WP_248355672.1">
    <property type="nucleotide sequence ID" value="NZ_AP025591.1"/>
</dbReference>
<evidence type="ECO:0000313" key="3">
    <source>
        <dbReference type="Proteomes" id="UP001162891"/>
    </source>
</evidence>
<sequence length="102" mass="11166">MGIEIAGPAFDHGVGRLVIELGPTFRAEDARRLHELIESSEPGTEVEIDFHAVRDCHAAALGQLARDLVHAGCRIALHGVRWHEKRLLGYLGVPMDAREGHA</sequence>
<dbReference type="EMBL" id="AP025591">
    <property type="protein sequence ID" value="BDG06250.1"/>
    <property type="molecule type" value="Genomic_DNA"/>
</dbReference>
<dbReference type="InterPro" id="IPR058548">
    <property type="entry name" value="MlaB-like_STAS"/>
</dbReference>
<feature type="domain" description="MlaB-like STAS" evidence="1">
    <location>
        <begin position="21"/>
        <end position="93"/>
    </location>
</feature>
<name>A0ABN6N107_9BACT</name>
<proteinExistence type="predicted"/>